<evidence type="ECO:0000313" key="2">
    <source>
        <dbReference type="EMBL" id="MBB5219284.1"/>
    </source>
</evidence>
<protein>
    <recommendedName>
        <fullName evidence="6">Lipoprotein</fullName>
    </recommendedName>
</protein>
<gene>
    <name evidence="3" type="ORF">DYE49_10360</name>
    <name evidence="2" type="ORF">HNP77_001653</name>
</gene>
<sequence length="160" mass="16824">MKLKFMKNKAAAVLSMILLCASVSVLSSCADAEGLHNQQALMVTFRFENFGDSINGNYAIPGNFDGSDSWDNTNADVTLKNGSGTSVQKAVTISNIQFSLVPVGAWNRPWYIKGQVEGNGADPTAGSALQNFYIDGLDLSAGEVTLVIDASSGSAVPVVE</sequence>
<dbReference type="Proteomes" id="UP000593591">
    <property type="component" value="Chromosome"/>
</dbReference>
<dbReference type="EMBL" id="JACHFR010000002">
    <property type="protein sequence ID" value="MBB5219284.1"/>
    <property type="molecule type" value="Genomic_DNA"/>
</dbReference>
<keyword evidence="1" id="KW-0732">Signal</keyword>
<proteinExistence type="predicted"/>
<name>A0A840SEH6_9SPIR</name>
<reference evidence="3 5" key="1">
    <citation type="submission" date="2018-08" db="EMBL/GenBank/DDBJ databases">
        <title>The first complete genome of Treponema rectale (CHPAT), a commensal spirochete of the bovine rectum.</title>
        <authorList>
            <person name="Staton G.J."/>
            <person name="Clegg S.R."/>
            <person name="Carter S.D."/>
            <person name="Radford A.D."/>
            <person name="Darby A."/>
            <person name="Hall N."/>
            <person name="Birtles R.J."/>
            <person name="Evans N.J."/>
        </authorList>
    </citation>
    <scope>NUCLEOTIDE SEQUENCE [LARGE SCALE GENOMIC DNA]</scope>
    <source>
        <strain evidence="3 5">CHPA</strain>
    </source>
</reference>
<dbReference type="RefSeq" id="WP_184652697.1">
    <property type="nucleotide sequence ID" value="NZ_JACHFR010000002.1"/>
</dbReference>
<organism evidence="2 4">
    <name type="scientific">Treponema rectale</name>
    <dbReference type="NCBI Taxonomy" id="744512"/>
    <lineage>
        <taxon>Bacteria</taxon>
        <taxon>Pseudomonadati</taxon>
        <taxon>Spirochaetota</taxon>
        <taxon>Spirochaetia</taxon>
        <taxon>Spirochaetales</taxon>
        <taxon>Treponemataceae</taxon>
        <taxon>Treponema</taxon>
    </lineage>
</organism>
<evidence type="ECO:0000313" key="4">
    <source>
        <dbReference type="Proteomes" id="UP000578697"/>
    </source>
</evidence>
<evidence type="ECO:0000256" key="1">
    <source>
        <dbReference type="SAM" id="SignalP"/>
    </source>
</evidence>
<dbReference type="PROSITE" id="PS51257">
    <property type="entry name" value="PROKAR_LIPOPROTEIN"/>
    <property type="match status" value="1"/>
</dbReference>
<evidence type="ECO:0008006" key="6">
    <source>
        <dbReference type="Google" id="ProtNLM"/>
    </source>
</evidence>
<reference evidence="2 4" key="2">
    <citation type="submission" date="2020-08" db="EMBL/GenBank/DDBJ databases">
        <title>Genomic Encyclopedia of Type Strains, Phase IV (KMG-IV): sequencing the most valuable type-strain genomes for metagenomic binning, comparative biology and taxonomic classification.</title>
        <authorList>
            <person name="Goeker M."/>
        </authorList>
    </citation>
    <scope>NUCLEOTIDE SEQUENCE [LARGE SCALE GENOMIC DNA]</scope>
    <source>
        <strain evidence="2 4">DSM 103679</strain>
    </source>
</reference>
<feature type="signal peptide" evidence="1">
    <location>
        <begin position="1"/>
        <end position="32"/>
    </location>
</feature>
<accession>A0A840SEH6</accession>
<dbReference type="AlphaFoldDB" id="A0A840SEH6"/>
<feature type="chain" id="PRO_5036418367" description="Lipoprotein" evidence="1">
    <location>
        <begin position="33"/>
        <end position="160"/>
    </location>
</feature>
<evidence type="ECO:0000313" key="5">
    <source>
        <dbReference type="Proteomes" id="UP000593591"/>
    </source>
</evidence>
<evidence type="ECO:0000313" key="3">
    <source>
        <dbReference type="EMBL" id="QOS40831.1"/>
    </source>
</evidence>
<keyword evidence="4" id="KW-1185">Reference proteome</keyword>
<dbReference type="KEGG" id="trc:DYE49_10360"/>
<dbReference type="Proteomes" id="UP000578697">
    <property type="component" value="Unassembled WGS sequence"/>
</dbReference>
<dbReference type="EMBL" id="CP031517">
    <property type="protein sequence ID" value="QOS40831.1"/>
    <property type="molecule type" value="Genomic_DNA"/>
</dbReference>